<keyword evidence="2" id="KW-0547">Nucleotide-binding</keyword>
<sequence>MKADKARMEAGMEADEARSLARALLTLVQRAQTLVDESRPPPELAARVTAHLGCPLRDLVCVTQGYPSWEQASLQRGVDAYVAARGDTGWFGVSGQGREHNDLIDILSSGAEHFALGAVDYATVAAGPEETVEVVSFGLVLTSAPDGSPVVLGVRGPAEMYGREDCRIEVIAAARPAATAVREEVERLTRREDVLRGQILTFGVSEHRGNSLVTFLPRPSLDPEQVILPEGVLDTVERHVVGIGRHAAALVARGQHLKRGLLLHGPPGTGKTHTVRYLMGRMPEATVVVLAGTAMRFIEEAAALARRLQPAVVVVEDVDLVAHDRRFSEEGSPLLFTLFDAMDGIGADADVTFVLTTNRAEVLEQALADRPGRVDLAVEVPRPDARCRAALLRLYGGDLLPEGDLEPLVTRTEGMTASFFKELLRRAVLTALTADERAERPSPAHLATALEEMLHARQALTRALLGAPRPAGRPTDDRLNDGEADLDPGGYGAS</sequence>
<accession>A0ABT0G0J5</accession>
<dbReference type="InterPro" id="IPR027417">
    <property type="entry name" value="P-loop_NTPase"/>
</dbReference>
<evidence type="ECO:0000256" key="4">
    <source>
        <dbReference type="SAM" id="MobiDB-lite"/>
    </source>
</evidence>
<dbReference type="PANTHER" id="PTHR23073">
    <property type="entry name" value="26S PROTEASOME REGULATORY SUBUNIT"/>
    <property type="match status" value="1"/>
</dbReference>
<dbReference type="SMART" id="SM00382">
    <property type="entry name" value="AAA"/>
    <property type="match status" value="1"/>
</dbReference>
<evidence type="ECO:0000313" key="6">
    <source>
        <dbReference type="EMBL" id="MCK2218111.1"/>
    </source>
</evidence>
<dbReference type="InterPro" id="IPR003593">
    <property type="entry name" value="AAA+_ATPase"/>
</dbReference>
<comment type="caution">
    <text evidence="6">The sequence shown here is derived from an EMBL/GenBank/DDBJ whole genome shotgun (WGS) entry which is preliminary data.</text>
</comment>
<dbReference type="RefSeq" id="WP_242370919.1">
    <property type="nucleotide sequence ID" value="NZ_JAKRKC020000002.1"/>
</dbReference>
<organism evidence="6 7">
    <name type="scientific">Actinomadura luzonensis</name>
    <dbReference type="NCBI Taxonomy" id="2805427"/>
    <lineage>
        <taxon>Bacteria</taxon>
        <taxon>Bacillati</taxon>
        <taxon>Actinomycetota</taxon>
        <taxon>Actinomycetes</taxon>
        <taxon>Streptosporangiales</taxon>
        <taxon>Thermomonosporaceae</taxon>
        <taxon>Actinomadura</taxon>
    </lineage>
</organism>
<dbReference type="EMBL" id="JAKRKC020000002">
    <property type="protein sequence ID" value="MCK2218111.1"/>
    <property type="molecule type" value="Genomic_DNA"/>
</dbReference>
<dbReference type="Gene3D" id="1.10.8.60">
    <property type="match status" value="1"/>
</dbReference>
<proteinExistence type="inferred from homology"/>
<gene>
    <name evidence="6" type="ORF">MF672_030610</name>
</gene>
<evidence type="ECO:0000313" key="7">
    <source>
        <dbReference type="Proteomes" id="UP001317259"/>
    </source>
</evidence>
<protein>
    <submittedName>
        <fullName evidence="6">ATP-binding protein</fullName>
    </submittedName>
</protein>
<feature type="domain" description="AAA+ ATPase" evidence="5">
    <location>
        <begin position="257"/>
        <end position="384"/>
    </location>
</feature>
<reference evidence="6 7" key="1">
    <citation type="submission" date="2022-04" db="EMBL/GenBank/DDBJ databases">
        <title>Genome draft of Actinomadura sp. ATCC 31491.</title>
        <authorList>
            <person name="Shi X."/>
            <person name="Du Y."/>
        </authorList>
    </citation>
    <scope>NUCLEOTIDE SEQUENCE [LARGE SCALE GENOMIC DNA]</scope>
    <source>
        <strain evidence="6 7">ATCC 31491</strain>
    </source>
</reference>
<name>A0ABT0G0J5_9ACTN</name>
<dbReference type="Proteomes" id="UP001317259">
    <property type="component" value="Unassembled WGS sequence"/>
</dbReference>
<dbReference type="GO" id="GO:0005524">
    <property type="term" value="F:ATP binding"/>
    <property type="evidence" value="ECO:0007669"/>
    <property type="project" value="UniProtKB-KW"/>
</dbReference>
<dbReference type="CDD" id="cd19481">
    <property type="entry name" value="RecA-like_protease"/>
    <property type="match status" value="1"/>
</dbReference>
<evidence type="ECO:0000256" key="2">
    <source>
        <dbReference type="ARBA" id="ARBA00022741"/>
    </source>
</evidence>
<dbReference type="InterPro" id="IPR003959">
    <property type="entry name" value="ATPase_AAA_core"/>
</dbReference>
<dbReference type="Pfam" id="PF00004">
    <property type="entry name" value="AAA"/>
    <property type="match status" value="1"/>
</dbReference>
<comment type="similarity">
    <text evidence="1">Belongs to the AAA ATPase family.</text>
</comment>
<evidence type="ECO:0000256" key="1">
    <source>
        <dbReference type="ARBA" id="ARBA00006914"/>
    </source>
</evidence>
<dbReference type="Gene3D" id="3.40.50.300">
    <property type="entry name" value="P-loop containing nucleotide triphosphate hydrolases"/>
    <property type="match status" value="1"/>
</dbReference>
<evidence type="ECO:0000256" key="3">
    <source>
        <dbReference type="ARBA" id="ARBA00022840"/>
    </source>
</evidence>
<feature type="region of interest" description="Disordered" evidence="4">
    <location>
        <begin position="464"/>
        <end position="494"/>
    </location>
</feature>
<evidence type="ECO:0000259" key="5">
    <source>
        <dbReference type="SMART" id="SM00382"/>
    </source>
</evidence>
<keyword evidence="7" id="KW-1185">Reference proteome</keyword>
<dbReference type="SUPFAM" id="SSF52540">
    <property type="entry name" value="P-loop containing nucleoside triphosphate hydrolases"/>
    <property type="match status" value="1"/>
</dbReference>
<dbReference type="InterPro" id="IPR050221">
    <property type="entry name" value="26S_Proteasome_ATPase"/>
</dbReference>
<keyword evidence="3 6" id="KW-0067">ATP-binding</keyword>